<dbReference type="STRING" id="653733.Selin_2178"/>
<gene>
    <name evidence="2" type="ordered locus">Selin_2178</name>
</gene>
<dbReference type="RefSeq" id="WP_013506776.1">
    <property type="nucleotide sequence ID" value="NC_014836.1"/>
</dbReference>
<evidence type="ECO:0000313" key="2">
    <source>
        <dbReference type="EMBL" id="ADU66898.1"/>
    </source>
</evidence>
<dbReference type="SUPFAM" id="SSF89155">
    <property type="entry name" value="TorD-like"/>
    <property type="match status" value="1"/>
</dbReference>
<name>E6W3L7_DESIS</name>
<dbReference type="InParanoid" id="E6W3L7"/>
<keyword evidence="3" id="KW-1185">Reference proteome</keyword>
<dbReference type="HOGENOM" id="CLU_077650_0_2_0"/>
<dbReference type="Pfam" id="PF02613">
    <property type="entry name" value="Nitrate_red_del"/>
    <property type="match status" value="1"/>
</dbReference>
<evidence type="ECO:0008006" key="4">
    <source>
        <dbReference type="Google" id="ProtNLM"/>
    </source>
</evidence>
<evidence type="ECO:0000313" key="3">
    <source>
        <dbReference type="Proteomes" id="UP000002572"/>
    </source>
</evidence>
<accession>E6W3L7</accession>
<dbReference type="Proteomes" id="UP000002572">
    <property type="component" value="Chromosome"/>
</dbReference>
<organism evidence="2 3">
    <name type="scientific">Desulfurispirillum indicum (strain ATCC BAA-1389 / DSM 22839 / S5)</name>
    <dbReference type="NCBI Taxonomy" id="653733"/>
    <lineage>
        <taxon>Bacteria</taxon>
        <taxon>Pseudomonadati</taxon>
        <taxon>Chrysiogenota</taxon>
        <taxon>Chrysiogenia</taxon>
        <taxon>Chrysiogenales</taxon>
        <taxon>Chrysiogenaceae</taxon>
        <taxon>Desulfurispirillum</taxon>
    </lineage>
</organism>
<dbReference type="InterPro" id="IPR050289">
    <property type="entry name" value="TorD/DmsD_chaperones"/>
</dbReference>
<sequence length="221" mass="25413">MQKHDNRSEARAYIYTWFSEKFIALAEQQLPDDWETETLAEAFDYIGLPQLGALATEMASQINQTPAFSEAIIKEHFRLFFGGQEEPIPLFGSWWIDGGFDGPSTQMVFEVYEQHELTPHEDIQWLPDHISIELEFLYSLAVREEQAREAGEIATALANATAQLEFLRQFVSPWVPLVCQRAIQQAQEEFFPLFCQLLQGMVTEDQVVLSDIINDYQQTLS</sequence>
<dbReference type="InterPro" id="IPR036411">
    <property type="entry name" value="TorD-like_sf"/>
</dbReference>
<dbReference type="OrthoDB" id="7849731at2"/>
<dbReference type="PANTHER" id="PTHR34227:SF1">
    <property type="entry name" value="DIMETHYL SULFOXIDE REDUCTASE CHAPERONE-RELATED"/>
    <property type="match status" value="1"/>
</dbReference>
<reference evidence="2 3" key="1">
    <citation type="submission" date="2010-12" db="EMBL/GenBank/DDBJ databases">
        <title>Complete sequence of Desulfurispirillum indicum S5.</title>
        <authorList>
            <consortium name="US DOE Joint Genome Institute"/>
            <person name="Lucas S."/>
            <person name="Copeland A."/>
            <person name="Lapidus A."/>
            <person name="Cheng J.-F."/>
            <person name="Goodwin L."/>
            <person name="Pitluck S."/>
            <person name="Chertkov O."/>
            <person name="Held B."/>
            <person name="Detter J.C."/>
            <person name="Han C."/>
            <person name="Tapia R."/>
            <person name="Land M."/>
            <person name="Hauser L."/>
            <person name="Kyrpides N."/>
            <person name="Ivanova N."/>
            <person name="Mikhailova N."/>
            <person name="Haggblom M."/>
            <person name="Rauschenbach I."/>
            <person name="Bini E."/>
            <person name="Woyke T."/>
        </authorList>
    </citation>
    <scope>NUCLEOTIDE SEQUENCE [LARGE SCALE GENOMIC DNA]</scope>
    <source>
        <strain evidence="3">ATCC BAA-1389 / DSM 22839 / S5</strain>
    </source>
</reference>
<proteinExistence type="predicted"/>
<protein>
    <recommendedName>
        <fullName evidence="4">Cytoplasmic chaperone TorD family protein</fullName>
    </recommendedName>
</protein>
<dbReference type="InterPro" id="IPR020945">
    <property type="entry name" value="DMSO/NO3_reduct_chaperone"/>
</dbReference>
<dbReference type="PANTHER" id="PTHR34227">
    <property type="entry name" value="CHAPERONE PROTEIN YCDY"/>
    <property type="match status" value="1"/>
</dbReference>
<dbReference type="KEGG" id="din:Selin_2178"/>
<dbReference type="Gene3D" id="1.10.3480.10">
    <property type="entry name" value="TorD-like"/>
    <property type="match status" value="1"/>
</dbReference>
<dbReference type="EMBL" id="CP002432">
    <property type="protein sequence ID" value="ADU66898.1"/>
    <property type="molecule type" value="Genomic_DNA"/>
</dbReference>
<dbReference type="eggNOG" id="COG3381">
    <property type="taxonomic scope" value="Bacteria"/>
</dbReference>
<dbReference type="AlphaFoldDB" id="E6W3L7"/>
<evidence type="ECO:0000256" key="1">
    <source>
        <dbReference type="ARBA" id="ARBA00023186"/>
    </source>
</evidence>
<keyword evidence="1" id="KW-0143">Chaperone</keyword>